<proteinExistence type="predicted"/>
<dbReference type="EMBL" id="BQNB010016297">
    <property type="protein sequence ID" value="GJT50154.1"/>
    <property type="molecule type" value="Genomic_DNA"/>
</dbReference>
<reference evidence="2" key="1">
    <citation type="journal article" date="2022" name="Int. J. Mol. Sci.">
        <title>Draft Genome of Tanacetum Coccineum: Genomic Comparison of Closely Related Tanacetum-Family Plants.</title>
        <authorList>
            <person name="Yamashiro T."/>
            <person name="Shiraishi A."/>
            <person name="Nakayama K."/>
            <person name="Satake H."/>
        </authorList>
    </citation>
    <scope>NUCLEOTIDE SEQUENCE</scope>
</reference>
<evidence type="ECO:0000256" key="1">
    <source>
        <dbReference type="SAM" id="MobiDB-lite"/>
    </source>
</evidence>
<comment type="caution">
    <text evidence="2">The sequence shown here is derived from an EMBL/GenBank/DDBJ whole genome shotgun (WGS) entry which is preliminary data.</text>
</comment>
<dbReference type="Proteomes" id="UP001151760">
    <property type="component" value="Unassembled WGS sequence"/>
</dbReference>
<keyword evidence="3" id="KW-1185">Reference proteome</keyword>
<name>A0ABQ5EGU2_9ASTR</name>
<protein>
    <recommendedName>
        <fullName evidence="4">Reverse transcriptase domain-containing protein</fullName>
    </recommendedName>
</protein>
<reference evidence="2" key="2">
    <citation type="submission" date="2022-01" db="EMBL/GenBank/DDBJ databases">
        <authorList>
            <person name="Yamashiro T."/>
            <person name="Shiraishi A."/>
            <person name="Satake H."/>
            <person name="Nakayama K."/>
        </authorList>
    </citation>
    <scope>NUCLEOTIDE SEQUENCE</scope>
</reference>
<feature type="compositionally biased region" description="Basic and acidic residues" evidence="1">
    <location>
        <begin position="57"/>
        <end position="69"/>
    </location>
</feature>
<sequence length="155" mass="17699">MTTSVEKWNNNKFCEFHGDVRYNTDECMHLKRQIEELIKAGKMSHVIKELKQGNGKDQPKETKKGETSRKDKPLAILIVQPWGCRSFNLYIDEFYGGKITISVQWDHRKAMSEENSSSLVNNSRNVKIPVPGGILTLWSSKIIPLECTMVFGPEA</sequence>
<organism evidence="2 3">
    <name type="scientific">Tanacetum coccineum</name>
    <dbReference type="NCBI Taxonomy" id="301880"/>
    <lineage>
        <taxon>Eukaryota</taxon>
        <taxon>Viridiplantae</taxon>
        <taxon>Streptophyta</taxon>
        <taxon>Embryophyta</taxon>
        <taxon>Tracheophyta</taxon>
        <taxon>Spermatophyta</taxon>
        <taxon>Magnoliopsida</taxon>
        <taxon>eudicotyledons</taxon>
        <taxon>Gunneridae</taxon>
        <taxon>Pentapetalae</taxon>
        <taxon>asterids</taxon>
        <taxon>campanulids</taxon>
        <taxon>Asterales</taxon>
        <taxon>Asteraceae</taxon>
        <taxon>Asteroideae</taxon>
        <taxon>Anthemideae</taxon>
        <taxon>Anthemidinae</taxon>
        <taxon>Tanacetum</taxon>
    </lineage>
</organism>
<evidence type="ECO:0000313" key="3">
    <source>
        <dbReference type="Proteomes" id="UP001151760"/>
    </source>
</evidence>
<evidence type="ECO:0000313" key="2">
    <source>
        <dbReference type="EMBL" id="GJT50154.1"/>
    </source>
</evidence>
<accession>A0ABQ5EGU2</accession>
<evidence type="ECO:0008006" key="4">
    <source>
        <dbReference type="Google" id="ProtNLM"/>
    </source>
</evidence>
<gene>
    <name evidence="2" type="ORF">Tco_0976311</name>
</gene>
<feature type="region of interest" description="Disordered" evidence="1">
    <location>
        <begin position="49"/>
        <end position="69"/>
    </location>
</feature>